<dbReference type="PANTHER" id="PTHR43780:SF2">
    <property type="entry name" value="1-AMINOCYCLOPROPANE-1-CARBOXYLATE DEAMINASE-RELATED"/>
    <property type="match status" value="1"/>
</dbReference>
<comment type="caution">
    <text evidence="4">The sequence shown here is derived from an EMBL/GenBank/DDBJ whole genome shotgun (WGS) entry which is preliminary data.</text>
</comment>
<reference evidence="4" key="1">
    <citation type="submission" date="2022-08" db="EMBL/GenBank/DDBJ databases">
        <authorList>
            <person name="Wang H."/>
        </authorList>
    </citation>
    <scope>NUCLEOTIDE SEQUENCE</scope>
    <source>
        <strain evidence="4">XJK33-1</strain>
    </source>
</reference>
<comment type="cofactor">
    <cofactor evidence="1">
        <name>pyridoxal 5'-phosphate</name>
        <dbReference type="ChEBI" id="CHEBI:597326"/>
    </cofactor>
</comment>
<accession>A0ABT7I2R9</accession>
<dbReference type="PANTHER" id="PTHR43780">
    <property type="entry name" value="1-AMINOCYCLOPROPANE-1-CARBOXYLATE DEAMINASE-RELATED"/>
    <property type="match status" value="1"/>
</dbReference>
<evidence type="ECO:0000313" key="5">
    <source>
        <dbReference type="Proteomes" id="UP001176223"/>
    </source>
</evidence>
<reference evidence="4" key="2">
    <citation type="journal article" date="2023" name="Microorganisms">
        <title>Isolation and Genomic Characteristics of Cat-Borne Campylobacter felis sp. nov. and Sheep-Borne Campylobacter ovis sp. nov.</title>
        <authorList>
            <person name="Wang H."/>
            <person name="Li Y."/>
            <person name="Gu Y."/>
            <person name="Zhou G."/>
            <person name="Chen X."/>
            <person name="Zhang X."/>
            <person name="Shao Z."/>
            <person name="Zhang J."/>
            <person name="Zhang M."/>
        </authorList>
    </citation>
    <scope>NUCLEOTIDE SEQUENCE</scope>
    <source>
        <strain evidence="4">XJK33-1</strain>
    </source>
</reference>
<keyword evidence="3" id="KW-0663">Pyridoxal phosphate</keyword>
<dbReference type="SUPFAM" id="SSF53686">
    <property type="entry name" value="Tryptophan synthase beta subunit-like PLP-dependent enzymes"/>
    <property type="match status" value="1"/>
</dbReference>
<dbReference type="RefSeq" id="WP_270976671.1">
    <property type="nucleotide sequence ID" value="NZ_JANURS010000003.1"/>
</dbReference>
<evidence type="ECO:0000256" key="2">
    <source>
        <dbReference type="ARBA" id="ARBA00008639"/>
    </source>
</evidence>
<evidence type="ECO:0000313" key="4">
    <source>
        <dbReference type="EMBL" id="MDL0146398.1"/>
    </source>
</evidence>
<gene>
    <name evidence="4" type="ORF">NYG95_01910</name>
</gene>
<evidence type="ECO:0000256" key="3">
    <source>
        <dbReference type="ARBA" id="ARBA00022898"/>
    </source>
</evidence>
<name>A0ABT7I2R9_9BACT</name>
<sequence>MSLNSASVLEKRRFKDLEFYLKRDDLLGELNGNKARKLSFYLKQNYLKNQRFVSYGGSQSNALAALSIFAKNYKLIFVCEKISSFLKQNPCGNYALALQNEVEILENLSFPSHREMALSLCKEGDIFIEEGIANQNAELGYKELAKELKEHSKEQGVKFDIFLPSGTGTSAAFLAKHSEFRVFTCACVGGSAYLKEQILKLEPLYDFSNLFILEPPKKYHFAKPYAEFYALYHALKQECGVEFDLLYDMLGFSTLMFHKNRLKNPLYIHQGGLLGNETMLQRYEFKGFNLPYQNKKSPK</sequence>
<keyword evidence="5" id="KW-1185">Reference proteome</keyword>
<dbReference type="EMBL" id="JANURU010000003">
    <property type="protein sequence ID" value="MDL0146398.1"/>
    <property type="molecule type" value="Genomic_DNA"/>
</dbReference>
<dbReference type="InterPro" id="IPR036052">
    <property type="entry name" value="TrpB-like_PALP_sf"/>
</dbReference>
<comment type="similarity">
    <text evidence="2">Belongs to the ACC deaminase/D-cysteine desulfhydrase family.</text>
</comment>
<dbReference type="InterPro" id="IPR027278">
    <property type="entry name" value="ACCD_DCysDesulf"/>
</dbReference>
<protein>
    <submittedName>
        <fullName evidence="4">1-aminocyclopropane-1-carboxylate deaminase/D-cysteine desulfhydrase</fullName>
    </submittedName>
</protein>
<dbReference type="Gene3D" id="3.40.50.1100">
    <property type="match status" value="2"/>
</dbReference>
<organism evidence="4 5">
    <name type="scientific">Campylobacter felis</name>
    <dbReference type="NCBI Taxonomy" id="2974565"/>
    <lineage>
        <taxon>Bacteria</taxon>
        <taxon>Pseudomonadati</taxon>
        <taxon>Campylobacterota</taxon>
        <taxon>Epsilonproteobacteria</taxon>
        <taxon>Campylobacterales</taxon>
        <taxon>Campylobacteraceae</taxon>
        <taxon>Campylobacter</taxon>
    </lineage>
</organism>
<dbReference type="Proteomes" id="UP001176223">
    <property type="component" value="Unassembled WGS sequence"/>
</dbReference>
<evidence type="ECO:0000256" key="1">
    <source>
        <dbReference type="ARBA" id="ARBA00001933"/>
    </source>
</evidence>
<proteinExistence type="inferred from homology"/>